<dbReference type="InterPro" id="IPR014998">
    <property type="entry name" value="DUF1848"/>
</dbReference>
<dbReference type="STRING" id="1577792.QX51_12335"/>
<evidence type="ECO:0008006" key="3">
    <source>
        <dbReference type="Google" id="ProtNLM"/>
    </source>
</evidence>
<dbReference type="OrthoDB" id="9771212at2"/>
<accession>A0A0B3WQJ8</accession>
<evidence type="ECO:0000313" key="1">
    <source>
        <dbReference type="EMBL" id="KHS56760.1"/>
    </source>
</evidence>
<dbReference type="Proteomes" id="UP000031189">
    <property type="component" value="Unassembled WGS sequence"/>
</dbReference>
<evidence type="ECO:0000313" key="2">
    <source>
        <dbReference type="Proteomes" id="UP000031189"/>
    </source>
</evidence>
<dbReference type="RefSeq" id="WP_039680211.1">
    <property type="nucleotide sequence ID" value="NZ_JAWGXO010000013.1"/>
</dbReference>
<name>A0A0B3WQJ8_9FIRM</name>
<protein>
    <recommendedName>
        <fullName evidence="3">DUF1848 domain-containing protein</fullName>
    </recommendedName>
</protein>
<organism evidence="1 2">
    <name type="scientific">Terrisporobacter othiniensis</name>
    <dbReference type="NCBI Taxonomy" id="1577792"/>
    <lineage>
        <taxon>Bacteria</taxon>
        <taxon>Bacillati</taxon>
        <taxon>Bacillota</taxon>
        <taxon>Clostridia</taxon>
        <taxon>Peptostreptococcales</taxon>
        <taxon>Peptostreptococcaceae</taxon>
        <taxon>Terrisporobacter</taxon>
    </lineage>
</organism>
<comment type="caution">
    <text evidence="1">The sequence shown here is derived from an EMBL/GenBank/DDBJ whole genome shotgun (WGS) entry which is preliminary data.</text>
</comment>
<dbReference type="AlphaFoldDB" id="A0A0B3WQJ8"/>
<gene>
    <name evidence="1" type="ORF">QX51_12335</name>
</gene>
<reference evidence="1 2" key="1">
    <citation type="submission" date="2014-12" db="EMBL/GenBank/DDBJ databases">
        <title>Draft genome sequence of Terrisporobacter sp. 08-306576, isolated from the blood culture of a bacteremia patient.</title>
        <authorList>
            <person name="Lund L.C."/>
            <person name="Sydenham T.V."/>
            <person name="Hogh S.V."/>
            <person name="Skov M.N."/>
            <person name="Kemp M."/>
            <person name="Justesen U.S."/>
        </authorList>
    </citation>
    <scope>NUCLEOTIDE SEQUENCE [LARGE SCALE GENOMIC DNA]</scope>
    <source>
        <strain evidence="1 2">08-306576</strain>
    </source>
</reference>
<keyword evidence="2" id="KW-1185">Reference proteome</keyword>
<dbReference type="Pfam" id="PF08902">
    <property type="entry name" value="DUF1848"/>
    <property type="match status" value="1"/>
</dbReference>
<dbReference type="EMBL" id="JWHR01000109">
    <property type="protein sequence ID" value="KHS56760.1"/>
    <property type="molecule type" value="Genomic_DNA"/>
</dbReference>
<sequence>MIINTGNRTDIPAYFSDWFYNRIKEGYVYARNPYYPSQVTKYKLTPDVVDCLCFCTKNPEPMIERLDELKGFGQFWFVTITPYDKDIEPNVPNKEKVMESLKKLSSVIGPEKVIWRYDPIFISEKYSLKIHLENFEKMASNLSGYTEECIISFVDLYEKTKRNFPGVREVSKEEREIIAKEFVCIGTKYNINIKTCAEGYELSKFGIDCSGCMTQAVLERAIHSNLKVPKKKGSRESCDCLLGNDIGMYNTCYHGCLYCYANYSRDIVRDNFKKHDKNSPFLIGNFMEGDIIKDALQESYIDNQITFF</sequence>
<proteinExistence type="predicted"/>